<feature type="region of interest" description="Disordered" evidence="5">
    <location>
        <begin position="451"/>
        <end position="492"/>
    </location>
</feature>
<dbReference type="GO" id="GO:0005634">
    <property type="term" value="C:nucleus"/>
    <property type="evidence" value="ECO:0007669"/>
    <property type="project" value="UniProtKB-SubCell"/>
</dbReference>
<dbReference type="InterPro" id="IPR023780">
    <property type="entry name" value="Chromo_domain"/>
</dbReference>
<evidence type="ECO:0000259" key="6">
    <source>
        <dbReference type="PROSITE" id="PS50013"/>
    </source>
</evidence>
<dbReference type="SUPFAM" id="SSF48403">
    <property type="entry name" value="Ankyrin repeat"/>
    <property type="match status" value="1"/>
</dbReference>
<dbReference type="AlphaFoldDB" id="A0AAD9SEA2"/>
<keyword evidence="3" id="KW-0539">Nucleus</keyword>
<dbReference type="InterPro" id="IPR002110">
    <property type="entry name" value="Ankyrin_rpt"/>
</dbReference>
<dbReference type="Gene3D" id="1.25.40.20">
    <property type="entry name" value="Ankyrin repeat-containing domain"/>
    <property type="match status" value="1"/>
</dbReference>
<evidence type="ECO:0000256" key="2">
    <source>
        <dbReference type="ARBA" id="ARBA00011353"/>
    </source>
</evidence>
<dbReference type="SMART" id="SM00298">
    <property type="entry name" value="CHROMO"/>
    <property type="match status" value="1"/>
</dbReference>
<dbReference type="InterPro" id="IPR023779">
    <property type="entry name" value="Chromodomain_CS"/>
</dbReference>
<keyword evidence="8" id="KW-1185">Reference proteome</keyword>
<dbReference type="InterPro" id="IPR057517">
    <property type="entry name" value="SsdA-like_C"/>
</dbReference>
<organism evidence="7 8">
    <name type="scientific">Phomopsis amygdali</name>
    <name type="common">Fusicoccum amygdali</name>
    <dbReference type="NCBI Taxonomy" id="1214568"/>
    <lineage>
        <taxon>Eukaryota</taxon>
        <taxon>Fungi</taxon>
        <taxon>Dikarya</taxon>
        <taxon>Ascomycota</taxon>
        <taxon>Pezizomycotina</taxon>
        <taxon>Sordariomycetes</taxon>
        <taxon>Sordariomycetidae</taxon>
        <taxon>Diaporthales</taxon>
        <taxon>Diaporthaceae</taxon>
        <taxon>Diaporthe</taxon>
    </lineage>
</organism>
<dbReference type="InterPro" id="IPR016197">
    <property type="entry name" value="Chromo-like_dom_sf"/>
</dbReference>
<evidence type="ECO:0000256" key="5">
    <source>
        <dbReference type="SAM" id="MobiDB-lite"/>
    </source>
</evidence>
<dbReference type="InterPro" id="IPR036770">
    <property type="entry name" value="Ankyrin_rpt-contain_sf"/>
</dbReference>
<comment type="subunit">
    <text evidence="2">Component of the NuA4 histone acetyltransferase complex.</text>
</comment>
<dbReference type="InterPro" id="IPR000953">
    <property type="entry name" value="Chromo/chromo_shadow_dom"/>
</dbReference>
<protein>
    <recommendedName>
        <fullName evidence="6">Chromo domain-containing protein</fullName>
    </recommendedName>
</protein>
<evidence type="ECO:0000313" key="7">
    <source>
        <dbReference type="EMBL" id="KAK2605672.1"/>
    </source>
</evidence>
<proteinExistence type="predicted"/>
<dbReference type="EMBL" id="JAUJFL010000004">
    <property type="protein sequence ID" value="KAK2605672.1"/>
    <property type="molecule type" value="Genomic_DNA"/>
</dbReference>
<dbReference type="GO" id="GO:0006338">
    <property type="term" value="P:chromatin remodeling"/>
    <property type="evidence" value="ECO:0007669"/>
    <property type="project" value="UniProtKB-ARBA"/>
</dbReference>
<dbReference type="PANTHER" id="PTHR22812">
    <property type="entry name" value="CHROMOBOX PROTEIN"/>
    <property type="match status" value="1"/>
</dbReference>
<dbReference type="Proteomes" id="UP001265746">
    <property type="component" value="Unassembled WGS sequence"/>
</dbReference>
<gene>
    <name evidence="7" type="ORF">N8I77_008494</name>
</gene>
<sequence>MAQLDITTSASGAMPSSSVSMGGSDGLTALHLAVLANDVAKVRKLLSDREYGVDQRTATGTTAVMLAALFGRNEIFLYLVRKRASLGKKDNQGNTILDYVKQISPLIQDLVRKYKSIAARKPDGVGRRNIYGVLKALARDRNKAYDQGCADARGEAQVQAQAQAQAQAQSQLQTPVHSEQAIAQQPSQDSIRTVFLRSVDGKQQEFVEVRQIAAAEHNSNIGRKCTGFIRAMDGSDTHIFAVSGWGGMKGKNVLDNKEYAELVRRVAALLGFELQSNWMDCRFPGSPSEKKGAFVACHSEKQLAVFILIKSLGHVLGTKALTANNITSLKSQLAKLPSELRETTIQLDHESVCRSCVNFLKVLRQKTGLVFRCVSQNWYTHGQRVQIRPETDGSYKQVTEVTRRSNPDGEADIIEDEVDAWDTDSTIECDLQVSAATQEDDIIVVQDGMVARPSTPPSRRSCLPRQLVLREPSDNPKRGSPVYEEPDRRDPRYAIFDVTPPSKAQAMPTPQSHHRFTGISEIEVSPNPEGVVSALDSADHIDTTSPSLSQEYEVETVLETKVENGTRSYLVKWRGYPYGNNTWETEDNMTNASEAIRKFWEELHTSRAHT</sequence>
<dbReference type="SMART" id="SM00248">
    <property type="entry name" value="ANK"/>
    <property type="match status" value="2"/>
</dbReference>
<reference evidence="7" key="1">
    <citation type="submission" date="2023-06" db="EMBL/GenBank/DDBJ databases">
        <authorList>
            <person name="Noh H."/>
        </authorList>
    </citation>
    <scope>NUCLEOTIDE SEQUENCE</scope>
    <source>
        <strain evidence="7">DUCC20226</strain>
    </source>
</reference>
<evidence type="ECO:0000313" key="8">
    <source>
        <dbReference type="Proteomes" id="UP001265746"/>
    </source>
</evidence>
<evidence type="ECO:0000256" key="4">
    <source>
        <dbReference type="PROSITE-ProRule" id="PRU00023"/>
    </source>
</evidence>
<feature type="repeat" description="ANK" evidence="4">
    <location>
        <begin position="59"/>
        <end position="91"/>
    </location>
</feature>
<dbReference type="Pfam" id="PF12796">
    <property type="entry name" value="Ank_2"/>
    <property type="match status" value="1"/>
</dbReference>
<dbReference type="PROSITE" id="PS00598">
    <property type="entry name" value="CHROMO_1"/>
    <property type="match status" value="1"/>
</dbReference>
<dbReference type="PROSITE" id="PS50013">
    <property type="entry name" value="CHROMO_2"/>
    <property type="match status" value="1"/>
</dbReference>
<dbReference type="PROSITE" id="PS50088">
    <property type="entry name" value="ANK_REPEAT"/>
    <property type="match status" value="1"/>
</dbReference>
<keyword evidence="4" id="KW-0040">ANK repeat</keyword>
<dbReference type="SUPFAM" id="SSF54160">
    <property type="entry name" value="Chromo domain-like"/>
    <property type="match status" value="1"/>
</dbReference>
<evidence type="ECO:0000256" key="1">
    <source>
        <dbReference type="ARBA" id="ARBA00004123"/>
    </source>
</evidence>
<comment type="subcellular location">
    <subcellularLocation>
        <location evidence="1">Nucleus</location>
    </subcellularLocation>
</comment>
<name>A0AAD9SEA2_PHOAM</name>
<feature type="domain" description="Chromo" evidence="6">
    <location>
        <begin position="552"/>
        <end position="610"/>
    </location>
</feature>
<dbReference type="Pfam" id="PF24120">
    <property type="entry name" value="SsdA_C"/>
    <property type="match status" value="1"/>
</dbReference>
<dbReference type="CDD" id="cd00024">
    <property type="entry name" value="CD_CSD"/>
    <property type="match status" value="1"/>
</dbReference>
<dbReference type="Gene3D" id="2.40.50.40">
    <property type="match status" value="1"/>
</dbReference>
<accession>A0AAD9SEA2</accession>
<evidence type="ECO:0000256" key="3">
    <source>
        <dbReference type="ARBA" id="ARBA00023242"/>
    </source>
</evidence>
<dbReference type="Pfam" id="PF00385">
    <property type="entry name" value="Chromo"/>
    <property type="match status" value="1"/>
</dbReference>
<comment type="caution">
    <text evidence="7">The sequence shown here is derived from an EMBL/GenBank/DDBJ whole genome shotgun (WGS) entry which is preliminary data.</text>
</comment>
<dbReference type="InterPro" id="IPR051219">
    <property type="entry name" value="Heterochromatin_chromo-domain"/>
</dbReference>